<feature type="coiled-coil region" evidence="14">
    <location>
        <begin position="801"/>
        <end position="844"/>
    </location>
</feature>
<dbReference type="PANTHER" id="PTHR30612">
    <property type="entry name" value="SECA INNER MEMBRANE COMPONENT OF SEC PROTEIN SECRETION SYSTEM"/>
    <property type="match status" value="1"/>
</dbReference>
<dbReference type="PROSITE" id="PS51194">
    <property type="entry name" value="HELICASE_CTER"/>
    <property type="match status" value="1"/>
</dbReference>
<dbReference type="SUPFAM" id="SSF52540">
    <property type="entry name" value="P-loop containing nucleoside triphosphate hydrolases"/>
    <property type="match status" value="2"/>
</dbReference>
<evidence type="ECO:0000256" key="4">
    <source>
        <dbReference type="ARBA" id="ARBA00022475"/>
    </source>
</evidence>
<dbReference type="GO" id="GO:0043952">
    <property type="term" value="P:protein transport by the Sec complex"/>
    <property type="evidence" value="ECO:0007669"/>
    <property type="project" value="TreeGrafter"/>
</dbReference>
<keyword evidence="8 12" id="KW-0653">Protein transport</keyword>
<keyword evidence="3 12" id="KW-0813">Transport</keyword>
<feature type="domain" description="SecA family profile" evidence="18">
    <location>
        <begin position="1"/>
        <end position="562"/>
    </location>
</feature>
<dbReference type="InterPro" id="IPR001650">
    <property type="entry name" value="Helicase_C-like"/>
</dbReference>
<dbReference type="GO" id="GO:0006605">
    <property type="term" value="P:protein targeting"/>
    <property type="evidence" value="ECO:0007669"/>
    <property type="project" value="UniProtKB-UniRule"/>
</dbReference>
<evidence type="ECO:0000313" key="20">
    <source>
        <dbReference type="Proteomes" id="UP000294309"/>
    </source>
</evidence>
<keyword evidence="6 12" id="KW-0547">Nucleotide-binding</keyword>
<feature type="binding site" evidence="12">
    <location>
        <position position="484"/>
    </location>
    <ligand>
        <name>ATP</name>
        <dbReference type="ChEBI" id="CHEBI:30616"/>
    </ligand>
</feature>
<reference evidence="19 20" key="1">
    <citation type="submission" date="2019-03" db="EMBL/GenBank/DDBJ databases">
        <title>Complete genome sequence of Spiroplasma gladiatoris TG-1 (DSM 22552).</title>
        <authorList>
            <person name="Lin Y.-C."/>
            <person name="Chou L."/>
            <person name="Kuo C.-H."/>
        </authorList>
    </citation>
    <scope>NUCLEOTIDE SEQUENCE [LARGE SCALE GENOMIC DNA]</scope>
    <source>
        <strain evidence="19 20">TG-1</strain>
    </source>
</reference>
<comment type="function">
    <text evidence="12">Part of the Sec protein translocase complex. Interacts with the SecYEG preprotein conducting channel. Has a central role in coupling the hydrolysis of ATP to the transfer of proteins into and across the cell membrane, serving as an ATP-driven molecular motor driving the stepwise translocation of polypeptide chains across the membrane.</text>
</comment>
<dbReference type="GO" id="GO:0005886">
    <property type="term" value="C:plasma membrane"/>
    <property type="evidence" value="ECO:0007669"/>
    <property type="project" value="UniProtKB-SubCell"/>
</dbReference>
<keyword evidence="4 12" id="KW-1003">Cell membrane</keyword>
<evidence type="ECO:0000256" key="14">
    <source>
        <dbReference type="SAM" id="Coils"/>
    </source>
</evidence>
<feature type="domain" description="Helicase ATP-binding" evidence="16">
    <location>
        <begin position="79"/>
        <end position="249"/>
    </location>
</feature>
<evidence type="ECO:0000259" key="18">
    <source>
        <dbReference type="PROSITE" id="PS51196"/>
    </source>
</evidence>
<dbReference type="InterPro" id="IPR011130">
    <property type="entry name" value="SecA_preprotein_X-link_dom"/>
</dbReference>
<feature type="region of interest" description="Disordered" evidence="15">
    <location>
        <begin position="965"/>
        <end position="993"/>
    </location>
</feature>
<dbReference type="GO" id="GO:0017038">
    <property type="term" value="P:protein import"/>
    <property type="evidence" value="ECO:0007669"/>
    <property type="project" value="InterPro"/>
</dbReference>
<evidence type="ECO:0000256" key="3">
    <source>
        <dbReference type="ARBA" id="ARBA00022448"/>
    </source>
</evidence>
<dbReference type="InterPro" id="IPR011116">
    <property type="entry name" value="SecA_Wing/Scaffold"/>
</dbReference>
<dbReference type="AlphaFoldDB" id="A0A4P7AG20"/>
<evidence type="ECO:0000256" key="1">
    <source>
        <dbReference type="ARBA" id="ARBA00004170"/>
    </source>
</evidence>
<dbReference type="Pfam" id="PF21090">
    <property type="entry name" value="P-loop_SecA"/>
    <property type="match status" value="1"/>
</dbReference>
<evidence type="ECO:0000259" key="16">
    <source>
        <dbReference type="PROSITE" id="PS51192"/>
    </source>
</evidence>
<evidence type="ECO:0000256" key="7">
    <source>
        <dbReference type="ARBA" id="ARBA00022840"/>
    </source>
</evidence>
<dbReference type="Pfam" id="PF07517">
    <property type="entry name" value="SecA_DEAD"/>
    <property type="match status" value="1"/>
</dbReference>
<dbReference type="CDD" id="cd17928">
    <property type="entry name" value="DEXDc_SecA"/>
    <property type="match status" value="1"/>
</dbReference>
<dbReference type="GO" id="GO:0065002">
    <property type="term" value="P:intracellular protein transmembrane transport"/>
    <property type="evidence" value="ECO:0007669"/>
    <property type="project" value="UniProtKB-UniRule"/>
</dbReference>
<dbReference type="OrthoDB" id="9805579at2"/>
<keyword evidence="10 12" id="KW-0811">Translocation</keyword>
<dbReference type="Pfam" id="PF07516">
    <property type="entry name" value="SecA_SW"/>
    <property type="match status" value="1"/>
</dbReference>
<dbReference type="GO" id="GO:0031522">
    <property type="term" value="C:cell envelope Sec protein transport complex"/>
    <property type="evidence" value="ECO:0007669"/>
    <property type="project" value="TreeGrafter"/>
</dbReference>
<evidence type="ECO:0000256" key="15">
    <source>
        <dbReference type="SAM" id="MobiDB-lite"/>
    </source>
</evidence>
<dbReference type="GO" id="GO:0005524">
    <property type="term" value="F:ATP binding"/>
    <property type="evidence" value="ECO:0007669"/>
    <property type="project" value="UniProtKB-UniRule"/>
</dbReference>
<dbReference type="Gene3D" id="3.90.1440.10">
    <property type="entry name" value="SecA, preprotein cross-linking domain"/>
    <property type="match status" value="1"/>
</dbReference>
<dbReference type="InterPro" id="IPR027417">
    <property type="entry name" value="P-loop_NTPase"/>
</dbReference>
<evidence type="ECO:0000313" key="19">
    <source>
        <dbReference type="EMBL" id="QBQ07284.1"/>
    </source>
</evidence>
<comment type="catalytic activity">
    <reaction evidence="12">
        <text>ATP + H2O + cellular proteinSide 1 = ADP + phosphate + cellular proteinSide 2.</text>
        <dbReference type="EC" id="7.4.2.8"/>
    </reaction>
</comment>
<evidence type="ECO:0000259" key="17">
    <source>
        <dbReference type="PROSITE" id="PS51194"/>
    </source>
</evidence>
<dbReference type="SUPFAM" id="SSF81886">
    <property type="entry name" value="Helical scaffold and wing domains of SecA"/>
    <property type="match status" value="1"/>
</dbReference>
<comment type="subunit">
    <text evidence="12">Monomer and homodimer. Part of the essential Sec protein translocation apparatus which comprises SecA, SecYEG and auxiliary proteins SecDF. Other proteins may also be involved.</text>
</comment>
<evidence type="ECO:0000256" key="9">
    <source>
        <dbReference type="ARBA" id="ARBA00022967"/>
    </source>
</evidence>
<evidence type="ECO:0000256" key="13">
    <source>
        <dbReference type="RuleBase" id="RU003874"/>
    </source>
</evidence>
<keyword evidence="11 12" id="KW-0472">Membrane</keyword>
<dbReference type="PROSITE" id="PS51192">
    <property type="entry name" value="HELICASE_ATP_BIND_1"/>
    <property type="match status" value="1"/>
</dbReference>
<dbReference type="SMART" id="SM00957">
    <property type="entry name" value="SecA_DEAD"/>
    <property type="match status" value="1"/>
</dbReference>
<comment type="subcellular location">
    <subcellularLocation>
        <location evidence="12">Cell membrane</location>
        <topology evidence="12">Peripheral membrane protein</topology>
        <orientation evidence="12">Cytoplasmic side</orientation>
    </subcellularLocation>
    <subcellularLocation>
        <location evidence="12">Cytoplasm</location>
    </subcellularLocation>
    <subcellularLocation>
        <location evidence="1">Membrane</location>
        <topology evidence="1">Peripheral membrane protein</topology>
    </subcellularLocation>
    <text evidence="12">Distribution is 50-50.</text>
</comment>
<keyword evidence="20" id="KW-1185">Reference proteome</keyword>
<evidence type="ECO:0000256" key="12">
    <source>
        <dbReference type="HAMAP-Rule" id="MF_01382"/>
    </source>
</evidence>
<dbReference type="PANTHER" id="PTHR30612:SF0">
    <property type="entry name" value="CHLOROPLAST PROTEIN-TRANSPORTING ATPASE"/>
    <property type="match status" value="1"/>
</dbReference>
<proteinExistence type="inferred from homology"/>
<dbReference type="KEGG" id="sgq:SGLAD_v1c00830"/>
<dbReference type="GO" id="GO:0008564">
    <property type="term" value="F:protein-exporting ATPase activity"/>
    <property type="evidence" value="ECO:0007669"/>
    <property type="project" value="UniProtKB-EC"/>
</dbReference>
<dbReference type="Gene3D" id="1.10.3060.10">
    <property type="entry name" value="Helical scaffold and wing domains of SecA"/>
    <property type="match status" value="1"/>
</dbReference>
<evidence type="ECO:0000256" key="5">
    <source>
        <dbReference type="ARBA" id="ARBA00022490"/>
    </source>
</evidence>
<dbReference type="GO" id="GO:0005829">
    <property type="term" value="C:cytosol"/>
    <property type="evidence" value="ECO:0007669"/>
    <property type="project" value="TreeGrafter"/>
</dbReference>
<dbReference type="Gene3D" id="3.40.50.300">
    <property type="entry name" value="P-loop containing nucleotide triphosphate hydrolases"/>
    <property type="match status" value="3"/>
</dbReference>
<gene>
    <name evidence="12 19" type="primary">secA</name>
    <name evidence="19" type="ORF">SGLAD_v1c00830</name>
</gene>
<name>A0A4P7AG20_9MOLU</name>
<protein>
    <recommendedName>
        <fullName evidence="12 13">Protein translocase subunit SecA</fullName>
        <ecNumber evidence="12">7.4.2.8</ecNumber>
    </recommendedName>
</protein>
<evidence type="ECO:0000256" key="8">
    <source>
        <dbReference type="ARBA" id="ARBA00022927"/>
    </source>
</evidence>
<dbReference type="InterPro" id="IPR014018">
    <property type="entry name" value="SecA_motor_DEAD"/>
</dbReference>
<accession>A0A4P7AG20</accession>
<feature type="domain" description="Helicase C-terminal" evidence="17">
    <location>
        <begin position="406"/>
        <end position="575"/>
    </location>
</feature>
<feature type="binding site" evidence="12">
    <location>
        <begin position="95"/>
        <end position="99"/>
    </location>
    <ligand>
        <name>ATP</name>
        <dbReference type="ChEBI" id="CHEBI:30616"/>
    </ligand>
</feature>
<dbReference type="InterPro" id="IPR036266">
    <property type="entry name" value="SecA_Wing/Scaffold_sf"/>
</dbReference>
<dbReference type="NCBIfam" id="NF006630">
    <property type="entry name" value="PRK09200.1"/>
    <property type="match status" value="1"/>
</dbReference>
<keyword evidence="7 12" id="KW-0067">ATP-binding</keyword>
<evidence type="ECO:0000256" key="11">
    <source>
        <dbReference type="ARBA" id="ARBA00023136"/>
    </source>
</evidence>
<keyword evidence="5 12" id="KW-0963">Cytoplasm</keyword>
<dbReference type="InterPro" id="IPR014001">
    <property type="entry name" value="Helicase_ATP-bd"/>
</dbReference>
<dbReference type="FunFam" id="3.40.50.300:FF:000429">
    <property type="entry name" value="Preprotein translocase subunit SecA"/>
    <property type="match status" value="1"/>
</dbReference>
<organism evidence="19 20">
    <name type="scientific">Spiroplasma gladiatoris</name>
    <dbReference type="NCBI Taxonomy" id="2143"/>
    <lineage>
        <taxon>Bacteria</taxon>
        <taxon>Bacillati</taxon>
        <taxon>Mycoplasmatota</taxon>
        <taxon>Mollicutes</taxon>
        <taxon>Entomoplasmatales</taxon>
        <taxon>Spiroplasmataceae</taxon>
        <taxon>Spiroplasma</taxon>
    </lineage>
</organism>
<evidence type="ECO:0000256" key="10">
    <source>
        <dbReference type="ARBA" id="ARBA00023010"/>
    </source>
</evidence>
<dbReference type="SUPFAM" id="SSF81767">
    <property type="entry name" value="Pre-protein crosslinking domain of SecA"/>
    <property type="match status" value="1"/>
</dbReference>
<keyword evidence="9 12" id="KW-1278">Translocase</keyword>
<comment type="similarity">
    <text evidence="2 12 13">Belongs to the SecA family.</text>
</comment>
<dbReference type="PRINTS" id="PR00906">
    <property type="entry name" value="SECA"/>
</dbReference>
<evidence type="ECO:0000256" key="2">
    <source>
        <dbReference type="ARBA" id="ARBA00007650"/>
    </source>
</evidence>
<keyword evidence="14" id="KW-0175">Coiled coil</keyword>
<dbReference type="InterPro" id="IPR044722">
    <property type="entry name" value="SecA_SF2_C"/>
</dbReference>
<dbReference type="SMART" id="SM00958">
    <property type="entry name" value="SecA_PP_bind"/>
    <property type="match status" value="1"/>
</dbReference>
<dbReference type="HAMAP" id="MF_01382">
    <property type="entry name" value="SecA"/>
    <property type="match status" value="1"/>
</dbReference>
<dbReference type="InterPro" id="IPR036670">
    <property type="entry name" value="SecA_X-link_sf"/>
</dbReference>
<dbReference type="InterPro" id="IPR011115">
    <property type="entry name" value="SecA_DEAD"/>
</dbReference>
<dbReference type="Proteomes" id="UP000294309">
    <property type="component" value="Chromosome"/>
</dbReference>
<evidence type="ECO:0000256" key="6">
    <source>
        <dbReference type="ARBA" id="ARBA00022741"/>
    </source>
</evidence>
<dbReference type="EMBL" id="CP038013">
    <property type="protein sequence ID" value="QBQ07284.1"/>
    <property type="molecule type" value="Genomic_DNA"/>
</dbReference>
<dbReference type="PROSITE" id="PS51196">
    <property type="entry name" value="SECA_MOTOR_DEAD"/>
    <property type="match status" value="1"/>
</dbReference>
<dbReference type="InterPro" id="IPR000185">
    <property type="entry name" value="SecA"/>
</dbReference>
<dbReference type="NCBIfam" id="TIGR00963">
    <property type="entry name" value="secA"/>
    <property type="match status" value="1"/>
</dbReference>
<dbReference type="CDD" id="cd18803">
    <property type="entry name" value="SF2_C_secA"/>
    <property type="match status" value="1"/>
</dbReference>
<feature type="binding site" evidence="12">
    <location>
        <position position="77"/>
    </location>
    <ligand>
        <name>ATP</name>
        <dbReference type="ChEBI" id="CHEBI:30616"/>
    </ligand>
</feature>
<dbReference type="EC" id="7.4.2.8" evidence="12"/>
<dbReference type="Pfam" id="PF01043">
    <property type="entry name" value="SecA_PP_bind"/>
    <property type="match status" value="1"/>
</dbReference>
<sequence>MARDKKIVSKHGKTADLIIKNDQAYSKLTDEELKNKTQEFKERIEQGESLDSLLVEAYSVVREAAYRVLGLKAYRVQLIGGIILHEGDIAEMKTGEGKTLTGLFPAYLNALSGQGVHVVTVNEYLSKRDSEINGKVYNFLGLTVGLNSRESSKNEKREAYAQDITYTTNAELGFDYLRDNMVFNFDQKVQRKLNYAIIDEADSVLIDEARTPLIISGGSQNRINMYMAADACAKTLKEPEDVEIDLESKQVYLTDSGIKKAQNYFSIENLFDFRNTEIFHLIMNALKANFTFKKEIEYTVQDGEIVLIDQFTGRVMPGRAYSDGLQQSLQAKEGVEVEEETQTLATITYQNFYRLYNKLSGMTGTAKTEEEEFLKIYNTRVIVCPTNEPIIRVDEPDLTFGTKNAKLKRMVEDLKALNEIGRPVLIGTTSVESSEQVARYLEKAGLKFEMINAKNHLREAEIVEGAGQLKAITLATNMAGRGTDIKLTEETRKLGGLFVMGIERNEARRIDNQLRGRAGRQGDPGTSRFYISMEDELMIRFTAPKVRQYFIKLGDDHIKSKMFTRAITNAQKKLEGLNFDQRKNVLDYDNILSQQREAMYAQRDDILLQTDLKVVLAKFQYTIAFEIIEECSELVRGERTVNVDLLIKRLNSEYIIKDSMEEKELIGLEKQQMAKLIQKHMMELYLQKIEGVPENVIHEMERRTILQSFDRFWTRHINLSQKLRSGIYLQQYAQNNPLHEYVEQSAKLFNKMKINIAFEAIDRLYQSFNAEGSVENISNNKIDIENILINANRQAQQTQQVEAEKKVINVTEKDIDEILNEIGIKQEEFSRNNVTNRFAQLKEEFKDDVERFKKLEIQEHIINGLMDKLDEVVDERRKKALELTQDGIDAIVKKFDLKNKLFTVDDVKQSFEKLMNQDLTDEQKAQIDVEAQILLAVAQAIAEKNQKDNQGKEFVMKDKKGKVVKKIKTNPDGSINEDEIEDTEQVRSKTKIG</sequence>